<dbReference type="InterPro" id="IPR027417">
    <property type="entry name" value="P-loop_NTPase"/>
</dbReference>
<proteinExistence type="predicted"/>
<evidence type="ECO:0000259" key="2">
    <source>
        <dbReference type="PROSITE" id="PS50837"/>
    </source>
</evidence>
<gene>
    <name evidence="3" type="ORF">BDN70DRAFT_810933</name>
</gene>
<dbReference type="Pfam" id="PF24883">
    <property type="entry name" value="NPHP3_N"/>
    <property type="match status" value="1"/>
</dbReference>
<feature type="domain" description="NACHT" evidence="2">
    <location>
        <begin position="87"/>
        <end position="201"/>
    </location>
</feature>
<dbReference type="Gene3D" id="3.40.50.300">
    <property type="entry name" value="P-loop containing nucleotide triphosphate hydrolases"/>
    <property type="match status" value="1"/>
</dbReference>
<dbReference type="PROSITE" id="PS50837">
    <property type="entry name" value="NACHT"/>
    <property type="match status" value="1"/>
</dbReference>
<evidence type="ECO:0000313" key="3">
    <source>
        <dbReference type="EMBL" id="KAF9477302.1"/>
    </source>
</evidence>
<accession>A0A9P5YX51</accession>
<evidence type="ECO:0000256" key="1">
    <source>
        <dbReference type="ARBA" id="ARBA00022737"/>
    </source>
</evidence>
<dbReference type="PANTHER" id="PTHR10039:SF5">
    <property type="entry name" value="NACHT DOMAIN-CONTAINING PROTEIN"/>
    <property type="match status" value="1"/>
</dbReference>
<protein>
    <recommendedName>
        <fullName evidence="2">NACHT domain-containing protein</fullName>
    </recommendedName>
</protein>
<keyword evidence="1" id="KW-0677">Repeat</keyword>
<dbReference type="Proteomes" id="UP000807469">
    <property type="component" value="Unassembled WGS sequence"/>
</dbReference>
<dbReference type="InterPro" id="IPR056884">
    <property type="entry name" value="NPHP3-like_N"/>
</dbReference>
<dbReference type="EMBL" id="MU155265">
    <property type="protein sequence ID" value="KAF9477302.1"/>
    <property type="molecule type" value="Genomic_DNA"/>
</dbReference>
<feature type="non-terminal residue" evidence="3">
    <location>
        <position position="317"/>
    </location>
</feature>
<dbReference type="PANTHER" id="PTHR10039">
    <property type="entry name" value="AMELOGENIN"/>
    <property type="match status" value="1"/>
</dbReference>
<sequence length="317" mass="36083">MRSLTEEPLYSIISVIDVRKTSNEYSILLNSLSKGGLELLTKHVAVSAFHNSFQRNDPPKCHPNTRVQILRIIFDWIVHSNLERYERILWLNGAAGAGKSAIMQSLMELCLEASIGFAAFFFFRSEISRNNTKGLFATLAYQLAQAIPNTLDGILRIIDQNPLIFEENLESQLHQLVIQPLLQLTGQFLIPFVIFVDGLDECDDRSHQSALIRLFGSIAEDKTIPIIFVVASRREPEIEASFSQIIGSNILRTISLDYSDVSQTYDDIRRYLVDKFTEIKKTHIRRHLIPSTWPPIWMIDEIVAKSSGQFIYASLVI</sequence>
<evidence type="ECO:0000313" key="4">
    <source>
        <dbReference type="Proteomes" id="UP000807469"/>
    </source>
</evidence>
<reference evidence="3" key="1">
    <citation type="submission" date="2020-11" db="EMBL/GenBank/DDBJ databases">
        <authorList>
            <consortium name="DOE Joint Genome Institute"/>
            <person name="Ahrendt S."/>
            <person name="Riley R."/>
            <person name="Andreopoulos W."/>
            <person name="Labutti K."/>
            <person name="Pangilinan J."/>
            <person name="Ruiz-Duenas F.J."/>
            <person name="Barrasa J.M."/>
            <person name="Sanchez-Garcia M."/>
            <person name="Camarero S."/>
            <person name="Miyauchi S."/>
            <person name="Serrano A."/>
            <person name="Linde D."/>
            <person name="Babiker R."/>
            <person name="Drula E."/>
            <person name="Ayuso-Fernandez I."/>
            <person name="Pacheco R."/>
            <person name="Padilla G."/>
            <person name="Ferreira P."/>
            <person name="Barriuso J."/>
            <person name="Kellner H."/>
            <person name="Castanera R."/>
            <person name="Alfaro M."/>
            <person name="Ramirez L."/>
            <person name="Pisabarro A.G."/>
            <person name="Kuo A."/>
            <person name="Tritt A."/>
            <person name="Lipzen A."/>
            <person name="He G."/>
            <person name="Yan M."/>
            <person name="Ng V."/>
            <person name="Cullen D."/>
            <person name="Martin F."/>
            <person name="Rosso M.-N."/>
            <person name="Henrissat B."/>
            <person name="Hibbett D."/>
            <person name="Martinez A.T."/>
            <person name="Grigoriev I.V."/>
        </authorList>
    </citation>
    <scope>NUCLEOTIDE SEQUENCE</scope>
    <source>
        <strain evidence="3">CIRM-BRFM 674</strain>
    </source>
</reference>
<name>A0A9P5YX51_9AGAR</name>
<organism evidence="3 4">
    <name type="scientific">Pholiota conissans</name>
    <dbReference type="NCBI Taxonomy" id="109636"/>
    <lineage>
        <taxon>Eukaryota</taxon>
        <taxon>Fungi</taxon>
        <taxon>Dikarya</taxon>
        <taxon>Basidiomycota</taxon>
        <taxon>Agaricomycotina</taxon>
        <taxon>Agaricomycetes</taxon>
        <taxon>Agaricomycetidae</taxon>
        <taxon>Agaricales</taxon>
        <taxon>Agaricineae</taxon>
        <taxon>Strophariaceae</taxon>
        <taxon>Pholiota</taxon>
    </lineage>
</organism>
<keyword evidence="4" id="KW-1185">Reference proteome</keyword>
<comment type="caution">
    <text evidence="3">The sequence shown here is derived from an EMBL/GenBank/DDBJ whole genome shotgun (WGS) entry which is preliminary data.</text>
</comment>
<dbReference type="InterPro" id="IPR007111">
    <property type="entry name" value="NACHT_NTPase"/>
</dbReference>
<dbReference type="SUPFAM" id="SSF52540">
    <property type="entry name" value="P-loop containing nucleoside triphosphate hydrolases"/>
    <property type="match status" value="1"/>
</dbReference>
<dbReference type="OrthoDB" id="4760524at2759"/>
<dbReference type="AlphaFoldDB" id="A0A9P5YX51"/>